<dbReference type="AlphaFoldDB" id="A0A371I273"/>
<organism evidence="2 3">
    <name type="scientific">Mucuna pruriens</name>
    <name type="common">Velvet bean</name>
    <name type="synonym">Dolichos pruriens</name>
    <dbReference type="NCBI Taxonomy" id="157652"/>
    <lineage>
        <taxon>Eukaryota</taxon>
        <taxon>Viridiplantae</taxon>
        <taxon>Streptophyta</taxon>
        <taxon>Embryophyta</taxon>
        <taxon>Tracheophyta</taxon>
        <taxon>Spermatophyta</taxon>
        <taxon>Magnoliopsida</taxon>
        <taxon>eudicotyledons</taxon>
        <taxon>Gunneridae</taxon>
        <taxon>Pentapetalae</taxon>
        <taxon>rosids</taxon>
        <taxon>fabids</taxon>
        <taxon>Fabales</taxon>
        <taxon>Fabaceae</taxon>
        <taxon>Papilionoideae</taxon>
        <taxon>50 kb inversion clade</taxon>
        <taxon>NPAAA clade</taxon>
        <taxon>indigoferoid/millettioid clade</taxon>
        <taxon>Phaseoleae</taxon>
        <taxon>Mucuna</taxon>
    </lineage>
</organism>
<sequence length="66" mass="7466">MALVNLGQDENKPPTLLHGMVLKCLSQNPQPQPRSCPPLHVHGTKSWKPPTNMDELRIKAINYIHM</sequence>
<comment type="caution">
    <text evidence="2">The sequence shown here is derived from an EMBL/GenBank/DDBJ whole genome shotgun (WGS) entry which is preliminary data.</text>
</comment>
<evidence type="ECO:0000313" key="3">
    <source>
        <dbReference type="Proteomes" id="UP000257109"/>
    </source>
</evidence>
<dbReference type="EMBL" id="QJKJ01001122">
    <property type="protein sequence ID" value="RDY09121.1"/>
    <property type="molecule type" value="Genomic_DNA"/>
</dbReference>
<name>A0A371I273_MUCPR</name>
<protein>
    <submittedName>
        <fullName evidence="2">Uncharacterized protein</fullName>
    </submittedName>
</protein>
<accession>A0A371I273</accession>
<feature type="region of interest" description="Disordered" evidence="1">
    <location>
        <begin position="28"/>
        <end position="50"/>
    </location>
</feature>
<evidence type="ECO:0000313" key="2">
    <source>
        <dbReference type="EMBL" id="RDY09121.1"/>
    </source>
</evidence>
<evidence type="ECO:0000256" key="1">
    <source>
        <dbReference type="SAM" id="MobiDB-lite"/>
    </source>
</evidence>
<feature type="non-terminal residue" evidence="2">
    <location>
        <position position="1"/>
    </location>
</feature>
<gene>
    <name evidence="2" type="ORF">CR513_06564</name>
</gene>
<keyword evidence="3" id="KW-1185">Reference proteome</keyword>
<dbReference type="Proteomes" id="UP000257109">
    <property type="component" value="Unassembled WGS sequence"/>
</dbReference>
<reference evidence="2" key="1">
    <citation type="submission" date="2018-05" db="EMBL/GenBank/DDBJ databases">
        <title>Draft genome of Mucuna pruriens seed.</title>
        <authorList>
            <person name="Nnadi N.E."/>
            <person name="Vos R."/>
            <person name="Hasami M.H."/>
            <person name="Devisetty U.K."/>
            <person name="Aguiy J.C."/>
        </authorList>
    </citation>
    <scope>NUCLEOTIDE SEQUENCE [LARGE SCALE GENOMIC DNA]</scope>
    <source>
        <strain evidence="2">JCA_2017</strain>
    </source>
</reference>
<proteinExistence type="predicted"/>